<evidence type="ECO:0000256" key="2">
    <source>
        <dbReference type="ARBA" id="ARBA00022679"/>
    </source>
</evidence>
<dbReference type="Pfam" id="PF01648">
    <property type="entry name" value="ACPS"/>
    <property type="match status" value="1"/>
</dbReference>
<dbReference type="GO" id="GO:0000287">
    <property type="term" value="F:magnesium ion binding"/>
    <property type="evidence" value="ECO:0007669"/>
    <property type="project" value="InterPro"/>
</dbReference>
<gene>
    <name evidence="9" type="ORF">BC938DRAFT_475171</name>
</gene>
<dbReference type="Gene3D" id="3.90.470.20">
    <property type="entry name" value="4'-phosphopantetheinyl transferase domain"/>
    <property type="match status" value="1"/>
</dbReference>
<evidence type="ECO:0000256" key="7">
    <source>
        <dbReference type="ARBA" id="ARBA00023160"/>
    </source>
</evidence>
<dbReference type="HAMAP" id="MF_00101">
    <property type="entry name" value="AcpS"/>
    <property type="match status" value="1"/>
</dbReference>
<dbReference type="EMBL" id="RBNJ01019966">
    <property type="protein sequence ID" value="RUS22898.1"/>
    <property type="molecule type" value="Genomic_DNA"/>
</dbReference>
<keyword evidence="5" id="KW-0460">Magnesium</keyword>
<keyword evidence="6" id="KW-0443">Lipid metabolism</keyword>
<dbReference type="GO" id="GO:0006633">
    <property type="term" value="P:fatty acid biosynthetic process"/>
    <property type="evidence" value="ECO:0007669"/>
    <property type="project" value="UniProtKB-KW"/>
</dbReference>
<organism evidence="9 10">
    <name type="scientific">Jimgerdemannia flammicorona</name>
    <dbReference type="NCBI Taxonomy" id="994334"/>
    <lineage>
        <taxon>Eukaryota</taxon>
        <taxon>Fungi</taxon>
        <taxon>Fungi incertae sedis</taxon>
        <taxon>Mucoromycota</taxon>
        <taxon>Mucoromycotina</taxon>
        <taxon>Endogonomycetes</taxon>
        <taxon>Endogonales</taxon>
        <taxon>Endogonaceae</taxon>
        <taxon>Jimgerdemannia</taxon>
    </lineage>
</organism>
<name>A0A433PZF9_9FUNG</name>
<proteinExistence type="inferred from homology"/>
<evidence type="ECO:0000313" key="10">
    <source>
        <dbReference type="Proteomes" id="UP000274822"/>
    </source>
</evidence>
<evidence type="ECO:0000256" key="1">
    <source>
        <dbReference type="ARBA" id="ARBA00022516"/>
    </source>
</evidence>
<keyword evidence="3" id="KW-0479">Metal-binding</keyword>
<feature type="domain" description="4'-phosphopantetheinyl transferase" evidence="8">
    <location>
        <begin position="4"/>
        <end position="123"/>
    </location>
</feature>
<evidence type="ECO:0000259" key="8">
    <source>
        <dbReference type="Pfam" id="PF01648"/>
    </source>
</evidence>
<evidence type="ECO:0000313" key="9">
    <source>
        <dbReference type="EMBL" id="RUS22898.1"/>
    </source>
</evidence>
<evidence type="ECO:0000256" key="6">
    <source>
        <dbReference type="ARBA" id="ARBA00023098"/>
    </source>
</evidence>
<dbReference type="InterPro" id="IPR008278">
    <property type="entry name" value="4-PPantetheinyl_Trfase_dom"/>
</dbReference>
<dbReference type="InterPro" id="IPR002582">
    <property type="entry name" value="ACPS"/>
</dbReference>
<dbReference type="Proteomes" id="UP000274822">
    <property type="component" value="Unassembled WGS sequence"/>
</dbReference>
<keyword evidence="7" id="KW-0275">Fatty acid biosynthesis</keyword>
<evidence type="ECO:0000256" key="4">
    <source>
        <dbReference type="ARBA" id="ARBA00022832"/>
    </source>
</evidence>
<comment type="caution">
    <text evidence="9">The sequence shown here is derived from an EMBL/GenBank/DDBJ whole genome shotgun (WGS) entry which is preliminary data.</text>
</comment>
<dbReference type="InterPro" id="IPR037143">
    <property type="entry name" value="4-PPantetheinyl_Trfase_dom_sf"/>
</dbReference>
<keyword evidence="2 9" id="KW-0808">Transferase</keyword>
<dbReference type="SUPFAM" id="SSF56214">
    <property type="entry name" value="4'-phosphopantetheinyl transferase"/>
    <property type="match status" value="1"/>
</dbReference>
<accession>A0A433PZF9</accession>
<dbReference type="AlphaFoldDB" id="A0A433PZF9"/>
<evidence type="ECO:0000256" key="3">
    <source>
        <dbReference type="ARBA" id="ARBA00022723"/>
    </source>
</evidence>
<keyword evidence="10" id="KW-1185">Reference proteome</keyword>
<dbReference type="GO" id="GO:0008897">
    <property type="term" value="F:holo-[acyl-carrier-protein] synthase activity"/>
    <property type="evidence" value="ECO:0007669"/>
    <property type="project" value="InterPro"/>
</dbReference>
<evidence type="ECO:0000256" key="5">
    <source>
        <dbReference type="ARBA" id="ARBA00022842"/>
    </source>
</evidence>
<keyword evidence="1" id="KW-0444">Lipid biosynthesis</keyword>
<keyword evidence="4" id="KW-0276">Fatty acid metabolism</keyword>
<dbReference type="NCBIfam" id="TIGR00516">
    <property type="entry name" value="acpS"/>
    <property type="match status" value="1"/>
</dbReference>
<reference evidence="9 10" key="1">
    <citation type="journal article" date="2018" name="New Phytol.">
        <title>Phylogenomics of Endogonaceae and evolution of mycorrhizas within Mucoromycota.</title>
        <authorList>
            <person name="Chang Y."/>
            <person name="Desiro A."/>
            <person name="Na H."/>
            <person name="Sandor L."/>
            <person name="Lipzen A."/>
            <person name="Clum A."/>
            <person name="Barry K."/>
            <person name="Grigoriev I.V."/>
            <person name="Martin F.M."/>
            <person name="Stajich J.E."/>
            <person name="Smith M.E."/>
            <person name="Bonito G."/>
            <person name="Spatafora J.W."/>
        </authorList>
    </citation>
    <scope>NUCLEOTIDE SEQUENCE [LARGE SCALE GENOMIC DNA]</scope>
    <source>
        <strain evidence="9 10">AD002</strain>
    </source>
</reference>
<dbReference type="InterPro" id="IPR004568">
    <property type="entry name" value="Ppantetheine-prot_Trfase_dom"/>
</dbReference>
<protein>
    <submittedName>
        <fullName evidence="9">4'-phosphopantetheinyl transferase</fullName>
    </submittedName>
</protein>
<dbReference type="NCBIfam" id="TIGR00556">
    <property type="entry name" value="pantethn_trn"/>
    <property type="match status" value="1"/>
</dbReference>
<sequence>MIVGIGVDILHLPRLRALVSRRPNSGELLARRILSPGEVAEFRDVVDSGDGGASKVIMYLASRWVAKEAAFKALYPRHRLTWKEVTMVKLEAGKPYLLIDDAAKLGITGAHVSISHDGEYAIAQVLLEGREEGEAGVR</sequence>